<evidence type="ECO:0000256" key="11">
    <source>
        <dbReference type="SAM" id="MobiDB-lite"/>
    </source>
</evidence>
<dbReference type="CDD" id="cd16657">
    <property type="entry name" value="RING-Ubox_UBE4A"/>
    <property type="match status" value="1"/>
</dbReference>
<sequence length="1132" mass="127075">MDDHTDEQQQAPPPPPPPPPQTEQQPEQQDTVMPDATSDADKVSSPRPPKRPADGNLAQIRAKRLAKLGGPPTSGATSQPPPPPSTAPEASTRSAASPTPAESQAPAPAPAPQPQTAPTSTPNPFAQLGVKTNEAPKPRITIKPQAAQPSNSGASPQATAKPAEVSLEAWEDRTIATIFRITLDPKRTQDAHGHKLHFASAARGDLEEEGKPIRFTTDMLDSAILDAASNQSQGGALEYLLSCWKRVSKQLKSITNKSDPKYNIVKEVRRLCFSYCMFAATMPDMFGEEAPSENALADRLLLGPDDERGICYDFLTEASLRIGEDDTIKEALVNAMEAVSRRLAQVSMNGDYKPYMLVLRIFIRFPPLVAALAQSETFLPSDIEAQNIETLTFLGPFFRLSPMQADVALNYFSGSSGTDKGLIANAQRAVRMTLQTHQEELLDIVNAFIKNKESREKMLNWFALTVNKNHKRRAIQVDKATVSSDGFMVNVTIILDRLCEPFMDATFSKIDRIDIDYLRRSPRVDISDETKINADQKTSDEFYQTTVPGTNNFISEVFFLTVAAHHYGTEAANAKLSSLQKDIKWLEKELAKMEPERIKYMSNPMQLHVFDQHIIKVKSQIQKGKCSILAIQGVLLDETTQARSMQFMRYVIVWLLRLVTPGASFPKNELQLPLPEKQPLEFQCLPEYFVEDIVSNFRFITRWMPHIITTTQCEELVKICIALLRSSEYIKNPGIKAGFVTILFYGIWPISGRPKGVLGDTLYGNEFSMKHLLHSLMKFYIECESTGTHTQFYDKFNIRYEIFQVIKCIWPNPIYRENLATEARVNLDFFVQFVNLLLNDVTFVLDESFTAFKEIHEVSKYLKNPPHDMDDATKQAQEEKLAGAQSKAKSYMQLTNETVAMLKLFTEALADSFTKKEVVVRLAHMLDYNLEALVSPDKRKDLQIDNPEEYGWNPRSMLQEVSDVYLNLRDKQSFIDAVATDGRSYRPSYWDEAYRILAKLSLKNPEELAQWQSMASRIAASKAEADMVEADLGEYPDEYTDPILATLMEDPVTLPISKQIVDRSTIQSHLLSDPHDPFNRTPLKIEDVIPNTELQAEIQTWKANLLAQKMAERSRAAQGAASGGEGEKMDIS</sequence>
<protein>
    <recommendedName>
        <fullName evidence="12">U-box domain-containing protein</fullName>
    </recommendedName>
</protein>
<dbReference type="SUPFAM" id="SSF57850">
    <property type="entry name" value="RING/U-box"/>
    <property type="match status" value="1"/>
</dbReference>
<evidence type="ECO:0000256" key="5">
    <source>
        <dbReference type="ARBA" id="ARBA00007434"/>
    </source>
</evidence>
<keyword evidence="10" id="KW-0539">Nucleus</keyword>
<evidence type="ECO:0000313" key="13">
    <source>
        <dbReference type="EMBL" id="KAF2845765.1"/>
    </source>
</evidence>
<dbReference type="UniPathway" id="UPA00143"/>
<dbReference type="GO" id="GO:0006511">
    <property type="term" value="P:ubiquitin-dependent protein catabolic process"/>
    <property type="evidence" value="ECO:0007669"/>
    <property type="project" value="InterPro"/>
</dbReference>
<dbReference type="Pfam" id="PF10408">
    <property type="entry name" value="Ufd2P_core"/>
    <property type="match status" value="1"/>
</dbReference>
<feature type="compositionally biased region" description="Pro residues" evidence="11">
    <location>
        <begin position="11"/>
        <end position="21"/>
    </location>
</feature>
<feature type="region of interest" description="Disordered" evidence="11">
    <location>
        <begin position="1"/>
        <end position="164"/>
    </location>
</feature>
<name>A0A6A7AUG2_9PLEO</name>
<dbReference type="InterPro" id="IPR013083">
    <property type="entry name" value="Znf_RING/FYVE/PHD"/>
</dbReference>
<gene>
    <name evidence="13" type="ORF">T440DRAFT_522347</name>
</gene>
<evidence type="ECO:0000256" key="3">
    <source>
        <dbReference type="ARBA" id="ARBA00004496"/>
    </source>
</evidence>
<dbReference type="OrthoDB" id="20295at2759"/>
<keyword evidence="9" id="KW-0413">Isomerase</keyword>
<comment type="similarity">
    <text evidence="5">Belongs to the ubiquitin conjugation factor E4 family.</text>
</comment>
<dbReference type="Proteomes" id="UP000799423">
    <property type="component" value="Unassembled WGS sequence"/>
</dbReference>
<dbReference type="InterPro" id="IPR003613">
    <property type="entry name" value="Ubox_domain"/>
</dbReference>
<dbReference type="InterPro" id="IPR019474">
    <property type="entry name" value="Ub_conjug_fac_E4_core"/>
</dbReference>
<dbReference type="PANTHER" id="PTHR13931:SF2">
    <property type="entry name" value="UBIQUITIN CONJUGATION FACTOR E4 B"/>
    <property type="match status" value="1"/>
</dbReference>
<dbReference type="GO" id="GO:0000151">
    <property type="term" value="C:ubiquitin ligase complex"/>
    <property type="evidence" value="ECO:0007669"/>
    <property type="project" value="InterPro"/>
</dbReference>
<feature type="domain" description="U-box" evidence="12">
    <location>
        <begin position="1034"/>
        <end position="1108"/>
    </location>
</feature>
<keyword evidence="6" id="KW-0963">Cytoplasm</keyword>
<evidence type="ECO:0000313" key="14">
    <source>
        <dbReference type="Proteomes" id="UP000799423"/>
    </source>
</evidence>
<evidence type="ECO:0000259" key="12">
    <source>
        <dbReference type="PROSITE" id="PS51698"/>
    </source>
</evidence>
<evidence type="ECO:0000256" key="8">
    <source>
        <dbReference type="ARBA" id="ARBA00022786"/>
    </source>
</evidence>
<keyword evidence="7" id="KW-0808">Transferase</keyword>
<feature type="compositionally biased region" description="Low complexity" evidence="11">
    <location>
        <begin position="87"/>
        <end position="106"/>
    </location>
</feature>
<dbReference type="GO" id="GO:0000209">
    <property type="term" value="P:protein polyubiquitination"/>
    <property type="evidence" value="ECO:0007669"/>
    <property type="project" value="TreeGrafter"/>
</dbReference>
<comment type="pathway">
    <text evidence="4">Protein modification; protein ubiquitination.</text>
</comment>
<evidence type="ECO:0000256" key="7">
    <source>
        <dbReference type="ARBA" id="ARBA00022679"/>
    </source>
</evidence>
<evidence type="ECO:0000256" key="4">
    <source>
        <dbReference type="ARBA" id="ARBA00004906"/>
    </source>
</evidence>
<comment type="catalytic activity">
    <reaction evidence="1">
        <text>S-ubiquitinyl-[E2 ubiquitin-conjugating enzyme]-L-cysteine + [acceptor protein]-L-lysine = [E2 ubiquitin-conjugating enzyme]-L-cysteine + N(6)-ubiquitinyl-[acceptor protein]-L-lysine.</text>
        <dbReference type="EC" id="2.3.2.27"/>
    </reaction>
</comment>
<keyword evidence="9" id="KW-0697">Rotamase</keyword>
<evidence type="ECO:0000256" key="6">
    <source>
        <dbReference type="ARBA" id="ARBA00022490"/>
    </source>
</evidence>
<reference evidence="13" key="1">
    <citation type="submission" date="2020-01" db="EMBL/GenBank/DDBJ databases">
        <authorList>
            <consortium name="DOE Joint Genome Institute"/>
            <person name="Haridas S."/>
            <person name="Albert R."/>
            <person name="Binder M."/>
            <person name="Bloem J."/>
            <person name="Labutti K."/>
            <person name="Salamov A."/>
            <person name="Andreopoulos B."/>
            <person name="Baker S.E."/>
            <person name="Barry K."/>
            <person name="Bills G."/>
            <person name="Bluhm B.H."/>
            <person name="Cannon C."/>
            <person name="Castanera R."/>
            <person name="Culley D.E."/>
            <person name="Daum C."/>
            <person name="Ezra D."/>
            <person name="Gonzalez J.B."/>
            <person name="Henrissat B."/>
            <person name="Kuo A."/>
            <person name="Liang C."/>
            <person name="Lipzen A."/>
            <person name="Lutzoni F."/>
            <person name="Magnuson J."/>
            <person name="Mondo S."/>
            <person name="Nolan M."/>
            <person name="Ohm R."/>
            <person name="Pangilinan J."/>
            <person name="Park H.-J."/>
            <person name="Ramirez L."/>
            <person name="Alfaro M."/>
            <person name="Sun H."/>
            <person name="Tritt A."/>
            <person name="Yoshinaga Y."/>
            <person name="Zwiers L.-H."/>
            <person name="Turgeon B.G."/>
            <person name="Goodwin S.B."/>
            <person name="Spatafora J.W."/>
            <person name="Crous P.W."/>
            <person name="Grigoriev I.V."/>
        </authorList>
    </citation>
    <scope>NUCLEOTIDE SEQUENCE</scope>
    <source>
        <strain evidence="13">IPT5</strain>
    </source>
</reference>
<keyword evidence="8" id="KW-0833">Ubl conjugation pathway</keyword>
<dbReference type="EMBL" id="MU006342">
    <property type="protein sequence ID" value="KAF2845765.1"/>
    <property type="molecule type" value="Genomic_DNA"/>
</dbReference>
<dbReference type="GO" id="GO:0003755">
    <property type="term" value="F:peptidyl-prolyl cis-trans isomerase activity"/>
    <property type="evidence" value="ECO:0007669"/>
    <property type="project" value="UniProtKB-KW"/>
</dbReference>
<accession>A0A6A7AUG2</accession>
<dbReference type="SMART" id="SM00504">
    <property type="entry name" value="Ubox"/>
    <property type="match status" value="1"/>
</dbReference>
<evidence type="ECO:0000256" key="2">
    <source>
        <dbReference type="ARBA" id="ARBA00004123"/>
    </source>
</evidence>
<proteinExistence type="inferred from homology"/>
<dbReference type="GO" id="GO:0036503">
    <property type="term" value="P:ERAD pathway"/>
    <property type="evidence" value="ECO:0007669"/>
    <property type="project" value="InterPro"/>
</dbReference>
<evidence type="ECO:0000256" key="1">
    <source>
        <dbReference type="ARBA" id="ARBA00000900"/>
    </source>
</evidence>
<organism evidence="13 14">
    <name type="scientific">Plenodomus tracheiphilus IPT5</name>
    <dbReference type="NCBI Taxonomy" id="1408161"/>
    <lineage>
        <taxon>Eukaryota</taxon>
        <taxon>Fungi</taxon>
        <taxon>Dikarya</taxon>
        <taxon>Ascomycota</taxon>
        <taxon>Pezizomycotina</taxon>
        <taxon>Dothideomycetes</taxon>
        <taxon>Pleosporomycetidae</taxon>
        <taxon>Pleosporales</taxon>
        <taxon>Pleosporineae</taxon>
        <taxon>Leptosphaeriaceae</taxon>
        <taxon>Plenodomus</taxon>
    </lineage>
</organism>
<dbReference type="GO" id="GO:0034450">
    <property type="term" value="F:ubiquitin-ubiquitin ligase activity"/>
    <property type="evidence" value="ECO:0007669"/>
    <property type="project" value="InterPro"/>
</dbReference>
<comment type="subcellular location">
    <subcellularLocation>
        <location evidence="3">Cytoplasm</location>
    </subcellularLocation>
    <subcellularLocation>
        <location evidence="2">Nucleus</location>
    </subcellularLocation>
</comment>
<dbReference type="Gene3D" id="3.30.40.10">
    <property type="entry name" value="Zinc/RING finger domain, C3HC4 (zinc finger)"/>
    <property type="match status" value="1"/>
</dbReference>
<feature type="region of interest" description="Disordered" evidence="11">
    <location>
        <begin position="1112"/>
        <end position="1132"/>
    </location>
</feature>
<dbReference type="GO" id="GO:0005737">
    <property type="term" value="C:cytoplasm"/>
    <property type="evidence" value="ECO:0007669"/>
    <property type="project" value="UniProtKB-SubCell"/>
</dbReference>
<evidence type="ECO:0000256" key="9">
    <source>
        <dbReference type="ARBA" id="ARBA00023110"/>
    </source>
</evidence>
<dbReference type="GO" id="GO:0005634">
    <property type="term" value="C:nucleus"/>
    <property type="evidence" value="ECO:0007669"/>
    <property type="project" value="UniProtKB-SubCell"/>
</dbReference>
<dbReference type="FunFam" id="3.30.40.10:FF:000055">
    <property type="entry name" value="Ubiquitin conjugation factor e4 a"/>
    <property type="match status" value="1"/>
</dbReference>
<evidence type="ECO:0000256" key="10">
    <source>
        <dbReference type="ARBA" id="ARBA00023242"/>
    </source>
</evidence>
<dbReference type="AlphaFoldDB" id="A0A6A7AUG2"/>
<feature type="compositionally biased region" description="Polar residues" evidence="11">
    <location>
        <begin position="147"/>
        <end position="158"/>
    </location>
</feature>
<dbReference type="Pfam" id="PF04564">
    <property type="entry name" value="U-box"/>
    <property type="match status" value="1"/>
</dbReference>
<keyword evidence="14" id="KW-1185">Reference proteome</keyword>
<dbReference type="PROSITE" id="PS51698">
    <property type="entry name" value="U_BOX"/>
    <property type="match status" value="1"/>
</dbReference>
<dbReference type="InterPro" id="IPR045132">
    <property type="entry name" value="UBE4"/>
</dbReference>
<dbReference type="PANTHER" id="PTHR13931">
    <property type="entry name" value="UBIQUITINATION FACTOR E4"/>
    <property type="match status" value="1"/>
</dbReference>